<dbReference type="SUPFAM" id="SSF53474">
    <property type="entry name" value="alpha/beta-Hydrolases"/>
    <property type="match status" value="1"/>
</dbReference>
<proteinExistence type="inferred from homology"/>
<feature type="compositionally biased region" description="Low complexity" evidence="4">
    <location>
        <begin position="31"/>
        <end position="54"/>
    </location>
</feature>
<evidence type="ECO:0000256" key="2">
    <source>
        <dbReference type="ARBA" id="ARBA00022729"/>
    </source>
</evidence>
<dbReference type="Pfam" id="PF08386">
    <property type="entry name" value="Abhydrolase_4"/>
    <property type="match status" value="1"/>
</dbReference>
<comment type="caution">
    <text evidence="6">The sequence shown here is derived from an EMBL/GenBank/DDBJ whole genome shotgun (WGS) entry which is preliminary data.</text>
</comment>
<accession>A0A7W7QZG3</accession>
<keyword evidence="7" id="KW-1185">Reference proteome</keyword>
<organism evidence="6 7">
    <name type="scientific">Kitasatospora kifunensis</name>
    <name type="common">Streptomyces kifunensis</name>
    <dbReference type="NCBI Taxonomy" id="58351"/>
    <lineage>
        <taxon>Bacteria</taxon>
        <taxon>Bacillati</taxon>
        <taxon>Actinomycetota</taxon>
        <taxon>Actinomycetes</taxon>
        <taxon>Kitasatosporales</taxon>
        <taxon>Streptomycetaceae</taxon>
        <taxon>Kitasatospora</taxon>
    </lineage>
</organism>
<evidence type="ECO:0000256" key="1">
    <source>
        <dbReference type="ARBA" id="ARBA00010088"/>
    </source>
</evidence>
<evidence type="ECO:0000313" key="7">
    <source>
        <dbReference type="Proteomes" id="UP000540506"/>
    </source>
</evidence>
<dbReference type="InterPro" id="IPR029058">
    <property type="entry name" value="AB_hydrolase_fold"/>
</dbReference>
<evidence type="ECO:0000256" key="3">
    <source>
        <dbReference type="ARBA" id="ARBA00022801"/>
    </source>
</evidence>
<dbReference type="InterPro" id="IPR051601">
    <property type="entry name" value="Serine_prot/Carboxylest_S33"/>
</dbReference>
<gene>
    <name evidence="6" type="ORF">FHR34_001675</name>
</gene>
<reference evidence="6 7" key="1">
    <citation type="submission" date="2020-08" db="EMBL/GenBank/DDBJ databases">
        <title>Sequencing the genomes of 1000 actinobacteria strains.</title>
        <authorList>
            <person name="Klenk H.-P."/>
        </authorList>
    </citation>
    <scope>NUCLEOTIDE SEQUENCE [LARGE SCALE GENOMIC DNA]</scope>
    <source>
        <strain evidence="6 7">DSM 41654</strain>
    </source>
</reference>
<dbReference type="RefSeq" id="WP_184934817.1">
    <property type="nucleotide sequence ID" value="NZ_JACHJV010000001.1"/>
</dbReference>
<evidence type="ECO:0000313" key="6">
    <source>
        <dbReference type="EMBL" id="MBB4922682.1"/>
    </source>
</evidence>
<evidence type="ECO:0000256" key="4">
    <source>
        <dbReference type="SAM" id="MobiDB-lite"/>
    </source>
</evidence>
<dbReference type="PANTHER" id="PTHR43248:SF29">
    <property type="entry name" value="TRIPEPTIDYL AMINOPEPTIDASE"/>
    <property type="match status" value="1"/>
</dbReference>
<dbReference type="PANTHER" id="PTHR43248">
    <property type="entry name" value="2-SUCCINYL-6-HYDROXY-2,4-CYCLOHEXADIENE-1-CARBOXYLATE SYNTHASE"/>
    <property type="match status" value="1"/>
</dbReference>
<evidence type="ECO:0000259" key="5">
    <source>
        <dbReference type="Pfam" id="PF08386"/>
    </source>
</evidence>
<protein>
    <submittedName>
        <fullName evidence="6">Pimeloyl-ACP methyl ester carboxylesterase</fullName>
    </submittedName>
</protein>
<feature type="region of interest" description="Disordered" evidence="4">
    <location>
        <begin position="28"/>
        <end position="72"/>
    </location>
</feature>
<dbReference type="InterPro" id="IPR013595">
    <property type="entry name" value="Pept_S33_TAP-like_C"/>
</dbReference>
<feature type="domain" description="Peptidase S33 tripeptidyl aminopeptidase-like C-terminal" evidence="5">
    <location>
        <begin position="451"/>
        <end position="542"/>
    </location>
</feature>
<dbReference type="EMBL" id="JACHJV010000001">
    <property type="protein sequence ID" value="MBB4922682.1"/>
    <property type="molecule type" value="Genomic_DNA"/>
</dbReference>
<dbReference type="GO" id="GO:0016787">
    <property type="term" value="F:hydrolase activity"/>
    <property type="evidence" value="ECO:0007669"/>
    <property type="project" value="UniProtKB-KW"/>
</dbReference>
<comment type="similarity">
    <text evidence="1">Belongs to the peptidase S33 family.</text>
</comment>
<name>A0A7W7QZG3_KITKI</name>
<dbReference type="Proteomes" id="UP000540506">
    <property type="component" value="Unassembled WGS sequence"/>
</dbReference>
<dbReference type="AlphaFoldDB" id="A0A7W7QZG3"/>
<keyword evidence="2" id="KW-0732">Signal</keyword>
<dbReference type="Gene3D" id="3.40.50.1820">
    <property type="entry name" value="alpha/beta hydrolase"/>
    <property type="match status" value="1"/>
</dbReference>
<keyword evidence="3" id="KW-0378">Hydrolase</keyword>
<sequence>MNTTLAHLSRRILPAVLGITVIAGCGGSGGAPAAKGTPSSALPAPSAPATSSSPSPSPSPTPTVTPSGDADPALKPFYGQQIAWSSCPADPAKKDVDMSDFQCGTAHVPLDYGNPGGDTVDLALMRKQAVHQDQRLGSLFLNPGGPGGSGLDLLTNAATSSFGNLNNRYDLIGFDPRGVGKSTAVHCLDDSARDQLDAQDHAGPTSVKDFGAACEAKSGKLLPFVGTVNAARDLDVLRGAVGDQKLNYLGFSYGTYLGTFYANQFPDRTGRLVLDGAMDPSVSPLDGDVAQMVGFEGVYERFAADCVNQSQCPLGSDAGAAAKKAADFLDGLQAHPLTSPTSGRKLTQALGWTGAMDMLYGDAKSWEYLRIGLTQAMQKHQPDLLLAFADDYNGRDQQGHFSNQADANQAINCADDGSTPPTDDQLQQALQQLHAKAPYLTNHMTLDDVRAAMDCADWPVHGSTPPQVLKATGSAPILVVGSTGDDATPYAWAQHLAGSLANATLLTRDGDGHTGYDKSSCIKTAVDAFLIDGTMPAAGTHCPTTAASSGS</sequence>